<evidence type="ECO:0000313" key="2">
    <source>
        <dbReference type="Proteomes" id="UP000343335"/>
    </source>
</evidence>
<sequence length="600" mass="64565">MIADAIQALRSALQPCRNRESSSAYLTQATDTLQDRLQSCSPGSAELTRAIERVEAAFSGNDGWPLIKHCFERDVDRSAFVKRLVRNHVSTTQVGLEHVRRKTSDAQLDTAATQLCSALRPHIREEIVNRWSRAEDTGVHVTEGGAIAVGIPGTDLRLSLMDAGFSREGLNLSQAEVTQLLLARPAGTPPGTTLLDSMPTLTQGHALASFRMIGAAVRVDGSLPPGLDPEAVRGVAAAAHDALSHVTGTLAEREPLARFFHWVGDDLRAGQSRQAIATIRAQTSPQEDLRTDEIARALLASGQDVRRANGLRIGVERHRAAFHYDRAAQPRLAAEQYLAAAKIFAVAGDRMMAAGNYANAAEKLSACETFTPMVTALAHAIELYGDDFRAVSKLGSRCAEVFAARGFHISAAMVHELVVTRFDVLERGAGVNVAALDALIAEHVAKAEAAFAAVGLSAYDENVPSLIRAAIDARLDRFTTAEGLQGDGYRILFEDHSDMVSAEEFDKNASTEWILLRRGASTASHQVYELMTSATRHALFSSGSPHPYLRQPLTASDFIDGIDALDMLTAATAGTVAAGSVVPETTPQMETNLTTEWTRL</sequence>
<dbReference type="AlphaFoldDB" id="A0A5E4S9Z6"/>
<dbReference type="EMBL" id="CABPSA010000001">
    <property type="protein sequence ID" value="VVD72135.1"/>
    <property type="molecule type" value="Genomic_DNA"/>
</dbReference>
<proteinExistence type="predicted"/>
<gene>
    <name evidence="1" type="ORF">PCO31010_00672</name>
</gene>
<protein>
    <submittedName>
        <fullName evidence="1">Uncharacterized protein</fullName>
    </submittedName>
</protein>
<dbReference type="Proteomes" id="UP000343335">
    <property type="component" value="Unassembled WGS sequence"/>
</dbReference>
<name>A0A5E4S9Z6_9BURK</name>
<accession>A0A5E4S9Z6</accession>
<reference evidence="1 2" key="1">
    <citation type="submission" date="2019-08" db="EMBL/GenBank/DDBJ databases">
        <authorList>
            <person name="Peeters C."/>
        </authorList>
    </citation>
    <scope>NUCLEOTIDE SEQUENCE [LARGE SCALE GENOMIC DNA]</scope>
    <source>
        <strain evidence="1 2">LMG 31010</strain>
    </source>
</reference>
<evidence type="ECO:0000313" key="1">
    <source>
        <dbReference type="EMBL" id="VVD72135.1"/>
    </source>
</evidence>
<organism evidence="1 2">
    <name type="scientific">Pandoraea commovens</name>
    <dbReference type="NCBI Taxonomy" id="2508289"/>
    <lineage>
        <taxon>Bacteria</taxon>
        <taxon>Pseudomonadati</taxon>
        <taxon>Pseudomonadota</taxon>
        <taxon>Betaproteobacteria</taxon>
        <taxon>Burkholderiales</taxon>
        <taxon>Burkholderiaceae</taxon>
        <taxon>Pandoraea</taxon>
    </lineage>
</organism>